<name>A0ABV1AT94_9FIRM</name>
<accession>A0ABV1AT94</accession>
<evidence type="ECO:0000313" key="3">
    <source>
        <dbReference type="Proteomes" id="UP001457197"/>
    </source>
</evidence>
<feature type="coiled-coil region" evidence="1">
    <location>
        <begin position="60"/>
        <end position="101"/>
    </location>
</feature>
<protein>
    <submittedName>
        <fullName evidence="2">Uncharacterized protein</fullName>
    </submittedName>
</protein>
<evidence type="ECO:0000313" key="2">
    <source>
        <dbReference type="EMBL" id="MEQ2360571.1"/>
    </source>
</evidence>
<reference evidence="2 3" key="1">
    <citation type="submission" date="2024-03" db="EMBL/GenBank/DDBJ databases">
        <title>Human intestinal bacterial collection.</title>
        <authorList>
            <person name="Pauvert C."/>
            <person name="Hitch T.C.A."/>
            <person name="Clavel T."/>
        </authorList>
    </citation>
    <scope>NUCLEOTIDE SEQUENCE [LARGE SCALE GENOMIC DNA]</scope>
    <source>
        <strain evidence="2 3">CLA-AA-H175</strain>
    </source>
</reference>
<keyword evidence="3" id="KW-1185">Reference proteome</keyword>
<organism evidence="2 3">
    <name type="scientific">Faecalibacterium tardum</name>
    <dbReference type="NCBI Taxonomy" id="3133156"/>
    <lineage>
        <taxon>Bacteria</taxon>
        <taxon>Bacillati</taxon>
        <taxon>Bacillota</taxon>
        <taxon>Clostridia</taxon>
        <taxon>Eubacteriales</taxon>
        <taxon>Oscillospiraceae</taxon>
        <taxon>Faecalibacterium</taxon>
    </lineage>
</organism>
<keyword evidence="1" id="KW-0175">Coiled coil</keyword>
<proteinExistence type="predicted"/>
<sequence length="122" mass="14423">MKKVTGRWPFSRKWEENEMPVAIFVIHNPFVFIQRYSGNFKVENFCEYLWSKGNGLLVAVRGKQKQVDHLRNEVEELKHQLDAERAKNDALKAKITAYQKNDLSAVKKVEARYEEQLRILNE</sequence>
<dbReference type="Proteomes" id="UP001457197">
    <property type="component" value="Unassembled WGS sequence"/>
</dbReference>
<dbReference type="EMBL" id="JBBMEO010000001">
    <property type="protein sequence ID" value="MEQ2360571.1"/>
    <property type="molecule type" value="Genomic_DNA"/>
</dbReference>
<gene>
    <name evidence="2" type="ORF">WMO44_00200</name>
</gene>
<comment type="caution">
    <text evidence="2">The sequence shown here is derived from an EMBL/GenBank/DDBJ whole genome shotgun (WGS) entry which is preliminary data.</text>
</comment>
<evidence type="ECO:0000256" key="1">
    <source>
        <dbReference type="SAM" id="Coils"/>
    </source>
</evidence>